<evidence type="ECO:0000313" key="1">
    <source>
        <dbReference type="EMBL" id="SFC85796.1"/>
    </source>
</evidence>
<sequence>MDLLDRLLKEQREDARQILRDALDSDVHQLEVVNFNVFEVALDRDANEARVFDVLDGTVDPTVMSLDDLRRRLR</sequence>
<dbReference type="AlphaFoldDB" id="A0A1I1ML25"/>
<proteinExistence type="predicted"/>
<dbReference type="Proteomes" id="UP000198832">
    <property type="component" value="Unassembled WGS sequence"/>
</dbReference>
<dbReference type="RefSeq" id="WP_091125695.1">
    <property type="nucleotide sequence ID" value="NZ_FOLB01000012.1"/>
</dbReference>
<accession>A0A1I1ML25</accession>
<keyword evidence="2" id="KW-1185">Reference proteome</keyword>
<evidence type="ECO:0000313" key="2">
    <source>
        <dbReference type="Proteomes" id="UP000198832"/>
    </source>
</evidence>
<organism evidence="1 2">
    <name type="scientific">Nocardioides terrae</name>
    <dbReference type="NCBI Taxonomy" id="574651"/>
    <lineage>
        <taxon>Bacteria</taxon>
        <taxon>Bacillati</taxon>
        <taxon>Actinomycetota</taxon>
        <taxon>Actinomycetes</taxon>
        <taxon>Propionibacteriales</taxon>
        <taxon>Nocardioidaceae</taxon>
        <taxon>Nocardioides</taxon>
    </lineage>
</organism>
<gene>
    <name evidence="1" type="ORF">SAMN04487968_112142</name>
</gene>
<dbReference type="STRING" id="574651.SAMN04487968_112142"/>
<name>A0A1I1ML25_9ACTN</name>
<reference evidence="1 2" key="1">
    <citation type="submission" date="2016-10" db="EMBL/GenBank/DDBJ databases">
        <authorList>
            <person name="de Groot N.N."/>
        </authorList>
    </citation>
    <scope>NUCLEOTIDE SEQUENCE [LARGE SCALE GENOMIC DNA]</scope>
    <source>
        <strain evidence="1 2">CGMCC 1.7056</strain>
    </source>
</reference>
<dbReference type="EMBL" id="FOLB01000012">
    <property type="protein sequence ID" value="SFC85796.1"/>
    <property type="molecule type" value="Genomic_DNA"/>
</dbReference>
<protein>
    <submittedName>
        <fullName evidence="1">Uncharacterized protein</fullName>
    </submittedName>
</protein>